<evidence type="ECO:0000256" key="2">
    <source>
        <dbReference type="ARBA" id="ARBA00022676"/>
    </source>
</evidence>
<comment type="cofactor">
    <cofactor evidence="7">
        <name>Zn(2+)</name>
        <dbReference type="ChEBI" id="CHEBI:29105"/>
    </cofactor>
    <text evidence="7">Binds 1 zinc ion per subunit.</text>
</comment>
<dbReference type="GO" id="GO:0046872">
    <property type="term" value="F:metal ion binding"/>
    <property type="evidence" value="ECO:0007669"/>
    <property type="project" value="UniProtKB-KW"/>
</dbReference>
<feature type="active site" description="Proton acceptor" evidence="7">
    <location>
        <position position="93"/>
    </location>
</feature>
<dbReference type="UniPathway" id="UPA00392"/>
<keyword evidence="3 7" id="KW-0808">Transferase</keyword>
<dbReference type="EC" id="2.4.2.29" evidence="7"/>
<evidence type="ECO:0000256" key="7">
    <source>
        <dbReference type="HAMAP-Rule" id="MF_00168"/>
    </source>
</evidence>
<keyword evidence="7" id="KW-0479">Metal-binding</keyword>
<evidence type="ECO:0000256" key="1">
    <source>
        <dbReference type="ARBA" id="ARBA00004691"/>
    </source>
</evidence>
<dbReference type="SUPFAM" id="SSF51713">
    <property type="entry name" value="tRNA-guanine transglycosylase"/>
    <property type="match status" value="1"/>
</dbReference>
<dbReference type="GO" id="GO:0008616">
    <property type="term" value="P:tRNA queuosine(34) biosynthetic process"/>
    <property type="evidence" value="ECO:0007669"/>
    <property type="project" value="UniProtKB-UniRule"/>
</dbReference>
<dbReference type="NCBIfam" id="TIGR00430">
    <property type="entry name" value="Q_tRNA_tgt"/>
    <property type="match status" value="1"/>
</dbReference>
<keyword evidence="7" id="KW-0862">Zinc</keyword>
<feature type="binding site" evidence="7">
    <location>
        <position position="147"/>
    </location>
    <ligand>
        <name>substrate</name>
    </ligand>
</feature>
<dbReference type="Pfam" id="PF01702">
    <property type="entry name" value="TGT"/>
    <property type="match status" value="1"/>
</dbReference>
<evidence type="ECO:0000256" key="3">
    <source>
        <dbReference type="ARBA" id="ARBA00022679"/>
    </source>
</evidence>
<comment type="catalytic activity">
    <reaction evidence="6 7">
        <text>7-aminomethyl-7-carbaguanine + guanosine(34) in tRNA = 7-aminomethyl-7-carbaguanosine(34) in tRNA + guanine</text>
        <dbReference type="Rhea" id="RHEA:24104"/>
        <dbReference type="Rhea" id="RHEA-COMP:10341"/>
        <dbReference type="Rhea" id="RHEA-COMP:10342"/>
        <dbReference type="ChEBI" id="CHEBI:16235"/>
        <dbReference type="ChEBI" id="CHEBI:58703"/>
        <dbReference type="ChEBI" id="CHEBI:74269"/>
        <dbReference type="ChEBI" id="CHEBI:82833"/>
        <dbReference type="EC" id="2.4.2.29"/>
    </reaction>
</comment>
<reference evidence="9 10" key="1">
    <citation type="submission" date="2019-03" db="EMBL/GenBank/DDBJ databases">
        <title>Genomic Encyclopedia of Type Strains, Phase IV (KMG-IV): sequencing the most valuable type-strain genomes for metagenomic binning, comparative biology and taxonomic classification.</title>
        <authorList>
            <person name="Goeker M."/>
        </authorList>
    </citation>
    <scope>NUCLEOTIDE SEQUENCE [LARGE SCALE GENOMIC DNA]</scope>
    <source>
        <strain evidence="9 10">DSM 2781</strain>
    </source>
</reference>
<dbReference type="GO" id="GO:0008479">
    <property type="term" value="F:tRNA-guanosine(34) queuine transglycosylase activity"/>
    <property type="evidence" value="ECO:0007669"/>
    <property type="project" value="UniProtKB-UniRule"/>
</dbReference>
<dbReference type="Gene3D" id="3.20.20.105">
    <property type="entry name" value="Queuine tRNA-ribosyltransferase-like"/>
    <property type="match status" value="1"/>
</dbReference>
<dbReference type="InterPro" id="IPR050076">
    <property type="entry name" value="ArchSynthase1/Queuine_TRR"/>
</dbReference>
<dbReference type="FunFam" id="3.20.20.105:FF:000001">
    <property type="entry name" value="Queuine tRNA-ribosyltransferase"/>
    <property type="match status" value="1"/>
</dbReference>
<dbReference type="NCBIfam" id="TIGR00449">
    <property type="entry name" value="tgt_general"/>
    <property type="match status" value="1"/>
</dbReference>
<dbReference type="GO" id="GO:0005829">
    <property type="term" value="C:cytosol"/>
    <property type="evidence" value="ECO:0007669"/>
    <property type="project" value="TreeGrafter"/>
</dbReference>
<comment type="function">
    <text evidence="7">Catalyzes the base-exchange of a guanine (G) residue with the queuine precursor 7-aminomethyl-7-deazaguanine (PreQ1) at position 34 (anticodon wobble position) in tRNAs with GU(N) anticodons (tRNA-Asp, -Asn, -His and -Tyr). Catalysis occurs through a double-displacement mechanism. The nucleophile active site attacks the C1' of nucleotide 34 to detach the guanine base from the RNA, forming a covalent enzyme-RNA intermediate. The proton acceptor active site deprotonates the incoming PreQ1, allowing a nucleophilic attack on the C1' of the ribose to form the product. After dissociation, two additional enzymatic reactions on the tRNA convert PreQ1 to queuine (Q), resulting in the hypermodified nucleoside queuosine (7-(((4,5-cis-dihydroxy-2-cyclopenten-1-yl)amino)methyl)-7-deazaguanosine).</text>
</comment>
<protein>
    <recommendedName>
        <fullName evidence="7">Queuine tRNA-ribosyltransferase</fullName>
        <ecNumber evidence="7">2.4.2.29</ecNumber>
    </recommendedName>
    <alternativeName>
        <fullName evidence="7">Guanine insertion enzyme</fullName>
    </alternativeName>
    <alternativeName>
        <fullName evidence="7">tRNA-guanine transglycosylase</fullName>
    </alternativeName>
</protein>
<comment type="subunit">
    <text evidence="7">Homodimer. Within each dimer, one monomer is responsible for RNA recognition and catalysis, while the other monomer binds to the replacement base PreQ1.</text>
</comment>
<evidence type="ECO:0000256" key="5">
    <source>
        <dbReference type="ARBA" id="ARBA00022785"/>
    </source>
</evidence>
<evidence type="ECO:0000313" key="9">
    <source>
        <dbReference type="EMBL" id="TCP21193.1"/>
    </source>
</evidence>
<sequence>MTVAFTFDLKATDGKARSGVISTPRGEIRTPAFMPVGTAATVKAMMPDSVAATGADIILGNTYHLMLRPTAERIDRLGGLHRFMNWQGPILTDSGGFQVMSLAELRKLTEEGVTFKSHIDGSRHTLTPERSMEIQRLLGSDIVMCFDECPALPATDAEVARAMRLSMRWAERSKAAFGDRPGHALFGIMQGGVTRELREESAEALKAIGFDGYAVGGLAVGEGQEAMFDVLDYAPDCLPVDKPRYLMGVGKPDDIVGAVARGIDMMDCVLPTRSGRTGQVFTRRGVVNIKNARHADDPRPLDEQCTCPACRNYSRAYLHHVFRAQEIIASMLLTWHNLHYYQELMAGMRAAIAEGRFADWQEAFHAQRAQGDIPPL</sequence>
<comment type="similarity">
    <text evidence="7">Belongs to the queuine tRNA-ribosyltransferase family.</text>
</comment>
<dbReference type="InterPro" id="IPR036511">
    <property type="entry name" value="TGT-like_sf"/>
</dbReference>
<dbReference type="RefSeq" id="WP_132604965.1">
    <property type="nucleotide sequence ID" value="NZ_NRRP01000031.1"/>
</dbReference>
<proteinExistence type="inferred from homology"/>
<dbReference type="HAMAP" id="MF_00168">
    <property type="entry name" value="Q_tRNA_Tgt"/>
    <property type="match status" value="1"/>
</dbReference>
<feature type="binding site" evidence="7">
    <location>
        <position position="307"/>
    </location>
    <ligand>
        <name>Zn(2+)</name>
        <dbReference type="ChEBI" id="CHEBI:29105"/>
    </ligand>
</feature>
<evidence type="ECO:0000259" key="8">
    <source>
        <dbReference type="Pfam" id="PF01702"/>
    </source>
</evidence>
<accession>A0A4R2NIA1</accession>
<dbReference type="OrthoDB" id="9805417at2"/>
<comment type="caution">
    <text evidence="9">The sequence shown here is derived from an EMBL/GenBank/DDBJ whole genome shotgun (WGS) entry which is preliminary data.</text>
</comment>
<gene>
    <name evidence="7" type="primary">tgt</name>
    <name evidence="9" type="ORF">EV656_1128</name>
</gene>
<feature type="region of interest" description="RNA binding; important for wobble base 34 recognition" evidence="7">
    <location>
        <begin position="272"/>
        <end position="276"/>
    </location>
</feature>
<feature type="active site" description="Nucleophile" evidence="7">
    <location>
        <position position="267"/>
    </location>
</feature>
<feature type="binding site" evidence="7">
    <location>
        <position position="310"/>
    </location>
    <ligand>
        <name>Zn(2+)</name>
        <dbReference type="ChEBI" id="CHEBI:29105"/>
    </ligand>
</feature>
<feature type="binding site" evidence="7">
    <location>
        <position position="336"/>
    </location>
    <ligand>
        <name>Zn(2+)</name>
        <dbReference type="ChEBI" id="CHEBI:29105"/>
    </ligand>
</feature>
<organism evidence="9 10">
    <name type="scientific">Rhodovulum adriaticum</name>
    <name type="common">Rhodopseudomonas adriatica</name>
    <dbReference type="NCBI Taxonomy" id="35804"/>
    <lineage>
        <taxon>Bacteria</taxon>
        <taxon>Pseudomonadati</taxon>
        <taxon>Pseudomonadota</taxon>
        <taxon>Alphaproteobacteria</taxon>
        <taxon>Rhodobacterales</taxon>
        <taxon>Paracoccaceae</taxon>
        <taxon>Rhodovulum</taxon>
    </lineage>
</organism>
<evidence type="ECO:0000256" key="6">
    <source>
        <dbReference type="ARBA" id="ARBA00050112"/>
    </source>
</evidence>
<keyword evidence="5 7" id="KW-0671">Queuosine biosynthesis</keyword>
<keyword evidence="10" id="KW-1185">Reference proteome</keyword>
<feature type="binding site" evidence="7">
    <location>
        <begin position="93"/>
        <end position="97"/>
    </location>
    <ligand>
        <name>substrate</name>
    </ligand>
</feature>
<dbReference type="InterPro" id="IPR004803">
    <property type="entry name" value="TGT"/>
</dbReference>
<keyword evidence="4 7" id="KW-0819">tRNA processing</keyword>
<feature type="binding site" evidence="7">
    <location>
        <position position="305"/>
    </location>
    <ligand>
        <name>Zn(2+)</name>
        <dbReference type="ChEBI" id="CHEBI:29105"/>
    </ligand>
</feature>
<keyword evidence="2 7" id="KW-0328">Glycosyltransferase</keyword>
<evidence type="ECO:0000313" key="10">
    <source>
        <dbReference type="Proteomes" id="UP000295733"/>
    </source>
</evidence>
<dbReference type="PANTHER" id="PTHR46499">
    <property type="entry name" value="QUEUINE TRNA-RIBOSYLTRANSFERASE"/>
    <property type="match status" value="1"/>
</dbReference>
<evidence type="ECO:0000256" key="4">
    <source>
        <dbReference type="ARBA" id="ARBA00022694"/>
    </source>
</evidence>
<comment type="pathway">
    <text evidence="1 7">tRNA modification; tRNA-queuosine biosynthesis.</text>
</comment>
<dbReference type="PANTHER" id="PTHR46499:SF1">
    <property type="entry name" value="QUEUINE TRNA-RIBOSYLTRANSFERASE"/>
    <property type="match status" value="1"/>
</dbReference>
<feature type="region of interest" description="RNA binding" evidence="7">
    <location>
        <begin position="248"/>
        <end position="254"/>
    </location>
</feature>
<dbReference type="InterPro" id="IPR002616">
    <property type="entry name" value="tRNA_ribo_trans-like"/>
</dbReference>
<dbReference type="Proteomes" id="UP000295733">
    <property type="component" value="Unassembled WGS sequence"/>
</dbReference>
<dbReference type="EMBL" id="SLXL01000012">
    <property type="protein sequence ID" value="TCP21193.1"/>
    <property type="molecule type" value="Genomic_DNA"/>
</dbReference>
<feature type="domain" description="tRNA-guanine(15) transglycosylase-like" evidence="8">
    <location>
        <begin position="15"/>
        <end position="369"/>
    </location>
</feature>
<name>A0A4R2NIA1_RHOAD</name>
<dbReference type="AlphaFoldDB" id="A0A4R2NIA1"/>
<feature type="binding site" evidence="7">
    <location>
        <position position="190"/>
    </location>
    <ligand>
        <name>substrate</name>
    </ligand>
</feature>
<feature type="binding site" evidence="7">
    <location>
        <position position="217"/>
    </location>
    <ligand>
        <name>substrate</name>
    </ligand>
</feature>